<keyword evidence="2" id="KW-1185">Reference proteome</keyword>
<dbReference type="EMBL" id="JARKIE010000077">
    <property type="protein sequence ID" value="KAJ7688749.1"/>
    <property type="molecule type" value="Genomic_DNA"/>
</dbReference>
<accession>A0AAD7DG60</accession>
<reference evidence="1" key="1">
    <citation type="submission" date="2023-03" db="EMBL/GenBank/DDBJ databases">
        <title>Massive genome expansion in bonnet fungi (Mycena s.s.) driven by repeated elements and novel gene families across ecological guilds.</title>
        <authorList>
            <consortium name="Lawrence Berkeley National Laboratory"/>
            <person name="Harder C.B."/>
            <person name="Miyauchi S."/>
            <person name="Viragh M."/>
            <person name="Kuo A."/>
            <person name="Thoen E."/>
            <person name="Andreopoulos B."/>
            <person name="Lu D."/>
            <person name="Skrede I."/>
            <person name="Drula E."/>
            <person name="Henrissat B."/>
            <person name="Morin E."/>
            <person name="Kohler A."/>
            <person name="Barry K."/>
            <person name="LaButti K."/>
            <person name="Morin E."/>
            <person name="Salamov A."/>
            <person name="Lipzen A."/>
            <person name="Mereny Z."/>
            <person name="Hegedus B."/>
            <person name="Baldrian P."/>
            <person name="Stursova M."/>
            <person name="Weitz H."/>
            <person name="Taylor A."/>
            <person name="Grigoriev I.V."/>
            <person name="Nagy L.G."/>
            <person name="Martin F."/>
            <person name="Kauserud H."/>
        </authorList>
    </citation>
    <scope>NUCLEOTIDE SEQUENCE</scope>
    <source>
        <strain evidence="1">CBHHK067</strain>
    </source>
</reference>
<name>A0AAD7DG60_MYCRO</name>
<comment type="caution">
    <text evidence="1">The sequence shown here is derived from an EMBL/GenBank/DDBJ whole genome shotgun (WGS) entry which is preliminary data.</text>
</comment>
<dbReference type="Proteomes" id="UP001221757">
    <property type="component" value="Unassembled WGS sequence"/>
</dbReference>
<sequence length="224" mass="24214">MDFRPDSVRWTPAQVTSMLARLDLTNARTSRAKFGRASAPLRATITAHTHARAYDAWSGARTRRIWSDPSLCGTRKGAARACGRAAFDAAARSRRVWCATLHKQYSKDVRIRDGGDMRQRRQRACAKGFCGAEVAGRGISEARRGKSCIFTANGACADQLKLANRGGWAHLEKAYGGSAYVALSAGKTAHLSSSARHACKDAVEMGLGLSAPNDVPHLARRLCI</sequence>
<gene>
    <name evidence="1" type="ORF">B0H17DRAFT_1135504</name>
</gene>
<dbReference type="AlphaFoldDB" id="A0AAD7DG60"/>
<evidence type="ECO:0000313" key="2">
    <source>
        <dbReference type="Proteomes" id="UP001221757"/>
    </source>
</evidence>
<evidence type="ECO:0000313" key="1">
    <source>
        <dbReference type="EMBL" id="KAJ7688749.1"/>
    </source>
</evidence>
<proteinExistence type="predicted"/>
<organism evidence="1 2">
    <name type="scientific">Mycena rosella</name>
    <name type="common">Pink bonnet</name>
    <name type="synonym">Agaricus rosellus</name>
    <dbReference type="NCBI Taxonomy" id="1033263"/>
    <lineage>
        <taxon>Eukaryota</taxon>
        <taxon>Fungi</taxon>
        <taxon>Dikarya</taxon>
        <taxon>Basidiomycota</taxon>
        <taxon>Agaricomycotina</taxon>
        <taxon>Agaricomycetes</taxon>
        <taxon>Agaricomycetidae</taxon>
        <taxon>Agaricales</taxon>
        <taxon>Marasmiineae</taxon>
        <taxon>Mycenaceae</taxon>
        <taxon>Mycena</taxon>
    </lineage>
</organism>
<protein>
    <submittedName>
        <fullName evidence="1">Uncharacterized protein</fullName>
    </submittedName>
</protein>